<dbReference type="GO" id="GO:0008168">
    <property type="term" value="F:methyltransferase activity"/>
    <property type="evidence" value="ECO:0007669"/>
    <property type="project" value="UniProtKB-KW"/>
</dbReference>
<dbReference type="GO" id="GO:0032259">
    <property type="term" value="P:methylation"/>
    <property type="evidence" value="ECO:0007669"/>
    <property type="project" value="UniProtKB-KW"/>
</dbReference>
<name>A0ABV4YHQ3_9CYAN</name>
<proteinExistence type="predicted"/>
<comment type="caution">
    <text evidence="4">The sequence shown here is derived from an EMBL/GenBank/DDBJ whole genome shotgun (WGS) entry which is preliminary data.</text>
</comment>
<accession>A0ABV4YHQ3</accession>
<dbReference type="EMBL" id="JBHFNS010000087">
    <property type="protein sequence ID" value="MFB2938360.1"/>
    <property type="molecule type" value="Genomic_DNA"/>
</dbReference>
<evidence type="ECO:0000313" key="5">
    <source>
        <dbReference type="Proteomes" id="UP001576776"/>
    </source>
</evidence>
<gene>
    <name evidence="4" type="ORF">ACE1B6_24195</name>
</gene>
<dbReference type="RefSeq" id="WP_413259841.1">
    <property type="nucleotide sequence ID" value="NZ_JBHFNS010000087.1"/>
</dbReference>
<keyword evidence="2" id="KW-0808">Transferase</keyword>
<keyword evidence="1 4" id="KW-0489">Methyltransferase</keyword>
<evidence type="ECO:0000313" key="4">
    <source>
        <dbReference type="EMBL" id="MFB2938360.1"/>
    </source>
</evidence>
<evidence type="ECO:0000259" key="3">
    <source>
        <dbReference type="Pfam" id="PF01555"/>
    </source>
</evidence>
<reference evidence="4 5" key="1">
    <citation type="submission" date="2024-09" db="EMBL/GenBank/DDBJ databases">
        <title>Floridaenema gen nov. (Aerosakkonemataceae, Aerosakkonematales ord. nov., Cyanobacteria) from benthic tropical and subtropical fresh waters, with the description of four new species.</title>
        <authorList>
            <person name="Moretto J.A."/>
            <person name="Berthold D.E."/>
            <person name="Lefler F.W."/>
            <person name="Huang I.-S."/>
            <person name="Laughinghouse H. IV."/>
        </authorList>
    </citation>
    <scope>NUCLEOTIDE SEQUENCE [LARGE SCALE GENOMIC DNA]</scope>
    <source>
        <strain evidence="4 5">BLCC-F154</strain>
    </source>
</reference>
<dbReference type="Pfam" id="PF01555">
    <property type="entry name" value="N6_N4_Mtase"/>
    <property type="match status" value="1"/>
</dbReference>
<dbReference type="InterPro" id="IPR002941">
    <property type="entry name" value="DNA_methylase_N4/N6"/>
</dbReference>
<protein>
    <submittedName>
        <fullName evidence="4">DNA methyltransferase</fullName>
    </submittedName>
</protein>
<sequence length="457" mass="52762">MTNKLLDCQYSHTQESAEISKLSPIAEDMQLIFSKIESDLPFVKDNSLQDLMSYTKNMEYPIHRWYQFKEGYSHKLVTTILKDYAPPKNFPAILDPFCGSGTTLLVAQANQLPAVGVEINPFIAFLSRVKTGWFKINPEELERVLKRVLKDNKSARFPLPELTTFHNEEYFPNKNAYELVRLRDAIHRRKTTPEVKDALILALVASLEDVSCLRKDGRLLRYIQRDVITPKEALFKRTMVILEDLIAMENCLSQDTKVLQGDARQLDSLLSQNIVHNKFGLILYSPPYLNNFDYSEVYKCELWLTGFINSYSDWKELRKKTFRSHPESRIPSTSYLKDTPSQREIHLLVEKAARCQDIGSYAQTRAPRVIRGYFDDVFLMLKEQMVRLVPGGYIVCVVGNSKHGNLYIPVDTLIAKIGQALGLELVAIRIGKYRFSRNQKNQRLRESLVVFRKPELL</sequence>
<dbReference type="InterPro" id="IPR029063">
    <property type="entry name" value="SAM-dependent_MTases_sf"/>
</dbReference>
<keyword evidence="5" id="KW-1185">Reference proteome</keyword>
<evidence type="ECO:0000256" key="1">
    <source>
        <dbReference type="ARBA" id="ARBA00022603"/>
    </source>
</evidence>
<dbReference type="Proteomes" id="UP001576776">
    <property type="component" value="Unassembled WGS sequence"/>
</dbReference>
<feature type="domain" description="DNA methylase N-4/N-6" evidence="3">
    <location>
        <begin position="70"/>
        <end position="123"/>
    </location>
</feature>
<dbReference type="SUPFAM" id="SSF53335">
    <property type="entry name" value="S-adenosyl-L-methionine-dependent methyltransferases"/>
    <property type="match status" value="2"/>
</dbReference>
<evidence type="ECO:0000256" key="2">
    <source>
        <dbReference type="ARBA" id="ARBA00022679"/>
    </source>
</evidence>
<dbReference type="Gene3D" id="3.40.50.150">
    <property type="entry name" value="Vaccinia Virus protein VP39"/>
    <property type="match status" value="2"/>
</dbReference>
<organism evidence="4 5">
    <name type="scientific">Floridaenema fluviatile BLCC-F154</name>
    <dbReference type="NCBI Taxonomy" id="3153640"/>
    <lineage>
        <taxon>Bacteria</taxon>
        <taxon>Bacillati</taxon>
        <taxon>Cyanobacteriota</taxon>
        <taxon>Cyanophyceae</taxon>
        <taxon>Oscillatoriophycideae</taxon>
        <taxon>Aerosakkonematales</taxon>
        <taxon>Aerosakkonemataceae</taxon>
        <taxon>Floridanema</taxon>
        <taxon>Floridanema fluviatile</taxon>
    </lineage>
</organism>